<dbReference type="EMBL" id="WNKU01000013">
    <property type="protein sequence ID" value="MTV49693.1"/>
    <property type="molecule type" value="Genomic_DNA"/>
</dbReference>
<feature type="binding site" evidence="9">
    <location>
        <begin position="19"/>
        <end position="22"/>
    </location>
    <ligand>
        <name>substrate</name>
    </ligand>
</feature>
<dbReference type="GO" id="GO:0046872">
    <property type="term" value="F:metal ion binding"/>
    <property type="evidence" value="ECO:0007669"/>
    <property type="project" value="UniProtKB-KW"/>
</dbReference>
<evidence type="ECO:0000256" key="4">
    <source>
        <dbReference type="ARBA" id="ARBA00022801"/>
    </source>
</evidence>
<dbReference type="RefSeq" id="WP_155476789.1">
    <property type="nucleotide sequence ID" value="NZ_WNKU01000013.1"/>
</dbReference>
<keyword evidence="5 7" id="KW-0119">Carbohydrate metabolism</keyword>
<comment type="subcellular location">
    <subcellularLocation>
        <location evidence="1 7">Cytoplasm</location>
    </subcellularLocation>
</comment>
<dbReference type="OrthoDB" id="9801899at2"/>
<evidence type="ECO:0000256" key="7">
    <source>
        <dbReference type="PIRNR" id="PIRNR004682"/>
    </source>
</evidence>
<evidence type="ECO:0000256" key="1">
    <source>
        <dbReference type="ARBA" id="ARBA00004496"/>
    </source>
</evidence>
<comment type="cofactor">
    <cofactor evidence="11">
        <name>Mg(2+)</name>
        <dbReference type="ChEBI" id="CHEBI:18420"/>
    </cofactor>
</comment>
<keyword evidence="4 7" id="KW-0378">Hydrolase</keyword>
<feature type="binding site" evidence="11">
    <location>
        <position position="103"/>
    </location>
    <ligand>
        <name>Zn(2+)</name>
        <dbReference type="ChEBI" id="CHEBI:29105"/>
    </ligand>
</feature>
<dbReference type="CDD" id="cd07503">
    <property type="entry name" value="HAD_HisB-N"/>
    <property type="match status" value="1"/>
</dbReference>
<feature type="site" description="Stabilizes the phosphoryl group" evidence="10">
    <location>
        <position position="53"/>
    </location>
</feature>
<keyword evidence="2 7" id="KW-0963">Cytoplasm</keyword>
<keyword evidence="11" id="KW-0460">Magnesium</keyword>
<reference evidence="12 13" key="1">
    <citation type="submission" date="2019-11" db="EMBL/GenBank/DDBJ databases">
        <title>Whole-genome sequence of a the green, strictly anaerobic photosynthetic bacterium Heliobacillus mobilis DSM 6151.</title>
        <authorList>
            <person name="Kyndt J.A."/>
            <person name="Meyer T.E."/>
        </authorList>
    </citation>
    <scope>NUCLEOTIDE SEQUENCE [LARGE SCALE GENOMIC DNA]</scope>
    <source>
        <strain evidence="12 13">DSM 6151</strain>
    </source>
</reference>
<dbReference type="GO" id="GO:0016791">
    <property type="term" value="F:phosphatase activity"/>
    <property type="evidence" value="ECO:0007669"/>
    <property type="project" value="InterPro"/>
</dbReference>
<evidence type="ECO:0000313" key="12">
    <source>
        <dbReference type="EMBL" id="MTV49693.1"/>
    </source>
</evidence>
<dbReference type="NCBIfam" id="TIGR00213">
    <property type="entry name" value="GmhB_yaeD"/>
    <property type="match status" value="1"/>
</dbReference>
<organism evidence="12 13">
    <name type="scientific">Heliobacterium mobile</name>
    <name type="common">Heliobacillus mobilis</name>
    <dbReference type="NCBI Taxonomy" id="28064"/>
    <lineage>
        <taxon>Bacteria</taxon>
        <taxon>Bacillati</taxon>
        <taxon>Bacillota</taxon>
        <taxon>Clostridia</taxon>
        <taxon>Eubacteriales</taxon>
        <taxon>Heliobacteriaceae</taxon>
        <taxon>Heliobacterium</taxon>
    </lineage>
</organism>
<feature type="binding site" evidence="11">
    <location>
        <position position="11"/>
    </location>
    <ligand>
        <name>Mg(2+)</name>
        <dbReference type="ChEBI" id="CHEBI:18420"/>
    </ligand>
</feature>
<dbReference type="NCBIfam" id="TIGR01662">
    <property type="entry name" value="HAD-SF-IIIA"/>
    <property type="match status" value="1"/>
</dbReference>
<proteinExistence type="inferred from homology"/>
<dbReference type="InterPro" id="IPR023214">
    <property type="entry name" value="HAD_sf"/>
</dbReference>
<comment type="cofactor">
    <cofactor evidence="11">
        <name>Zn(2+)</name>
        <dbReference type="ChEBI" id="CHEBI:29105"/>
    </cofactor>
</comment>
<keyword evidence="3 11" id="KW-0479">Metal-binding</keyword>
<feature type="binding site" evidence="11">
    <location>
        <position position="94"/>
    </location>
    <ligand>
        <name>Zn(2+)</name>
        <dbReference type="ChEBI" id="CHEBI:29105"/>
    </ligand>
</feature>
<feature type="active site" description="Nucleophile" evidence="8">
    <location>
        <position position="11"/>
    </location>
</feature>
<feature type="site" description="Stabilizes the phosphoryl group" evidence="10">
    <location>
        <position position="107"/>
    </location>
</feature>
<dbReference type="Pfam" id="PF13242">
    <property type="entry name" value="Hydrolase_like"/>
    <property type="match status" value="1"/>
</dbReference>
<dbReference type="PANTHER" id="PTHR42891">
    <property type="entry name" value="D-GLYCERO-BETA-D-MANNO-HEPTOSE-1,7-BISPHOSPHATE 7-PHOSPHATASE"/>
    <property type="match status" value="1"/>
</dbReference>
<evidence type="ECO:0000256" key="9">
    <source>
        <dbReference type="PIRSR" id="PIRSR004682-2"/>
    </source>
</evidence>
<dbReference type="InterPro" id="IPR036412">
    <property type="entry name" value="HAD-like_sf"/>
</dbReference>
<dbReference type="InterPro" id="IPR006543">
    <property type="entry name" value="Histidinol-phos"/>
</dbReference>
<feature type="binding site" evidence="9">
    <location>
        <begin position="106"/>
        <end position="107"/>
    </location>
    <ligand>
        <name>substrate</name>
    </ligand>
</feature>
<feature type="binding site" evidence="11">
    <location>
        <position position="13"/>
    </location>
    <ligand>
        <name>Mg(2+)</name>
        <dbReference type="ChEBI" id="CHEBI:18420"/>
    </ligand>
</feature>
<dbReference type="EC" id="3.1.3.-" evidence="7"/>
<evidence type="ECO:0000256" key="3">
    <source>
        <dbReference type="ARBA" id="ARBA00022723"/>
    </source>
</evidence>
<feature type="binding site" evidence="11">
    <location>
        <position position="92"/>
    </location>
    <ligand>
        <name>Zn(2+)</name>
        <dbReference type="ChEBI" id="CHEBI:29105"/>
    </ligand>
</feature>
<dbReference type="PANTHER" id="PTHR42891:SF1">
    <property type="entry name" value="D-GLYCERO-BETA-D-MANNO-HEPTOSE-1,7-BISPHOSPHATE 7-PHOSPHATASE"/>
    <property type="match status" value="1"/>
</dbReference>
<dbReference type="SUPFAM" id="SSF56784">
    <property type="entry name" value="HAD-like"/>
    <property type="match status" value="1"/>
</dbReference>
<comment type="similarity">
    <text evidence="7">Belongs to the gmhB family.</text>
</comment>
<dbReference type="NCBIfam" id="TIGR01656">
    <property type="entry name" value="Histidinol-ppas"/>
    <property type="match status" value="1"/>
</dbReference>
<evidence type="ECO:0000256" key="6">
    <source>
        <dbReference type="ARBA" id="ARBA00031828"/>
    </source>
</evidence>
<dbReference type="GO" id="GO:0005975">
    <property type="term" value="P:carbohydrate metabolic process"/>
    <property type="evidence" value="ECO:0007669"/>
    <property type="project" value="InterPro"/>
</dbReference>
<dbReference type="InterPro" id="IPR004446">
    <property type="entry name" value="Heptose_bisP_phosphatase"/>
</dbReference>
<feature type="binding site" evidence="9">
    <location>
        <position position="133"/>
    </location>
    <ligand>
        <name>substrate</name>
    </ligand>
</feature>
<feature type="binding site" evidence="11">
    <location>
        <position position="133"/>
    </location>
    <ligand>
        <name>Mg(2+)</name>
        <dbReference type="ChEBI" id="CHEBI:18420"/>
    </ligand>
</feature>
<accession>A0A6I3SLB1</accession>
<gene>
    <name evidence="12" type="primary">gmhB</name>
    <name evidence="12" type="ORF">GJ688_11975</name>
</gene>
<dbReference type="AlphaFoldDB" id="A0A6I3SLB1"/>
<protein>
    <recommendedName>
        <fullName evidence="6 7">D,D-heptose 1,7-bisphosphate phosphatase</fullName>
        <ecNumber evidence="7">3.1.3.-</ecNumber>
    </recommendedName>
</protein>
<evidence type="ECO:0000313" key="13">
    <source>
        <dbReference type="Proteomes" id="UP000430670"/>
    </source>
</evidence>
<feature type="binding site" evidence="9">
    <location>
        <begin position="53"/>
        <end position="56"/>
    </location>
    <ligand>
        <name>substrate</name>
    </ligand>
</feature>
<name>A0A6I3SLB1_HELMO</name>
<evidence type="ECO:0000256" key="5">
    <source>
        <dbReference type="ARBA" id="ARBA00023277"/>
    </source>
</evidence>
<feature type="site" description="Contributes to substrate recognition" evidence="10">
    <location>
        <position position="106"/>
    </location>
</feature>
<feature type="binding site" evidence="11">
    <location>
        <position position="132"/>
    </location>
    <ligand>
        <name>Mg(2+)</name>
        <dbReference type="ChEBI" id="CHEBI:18420"/>
    </ligand>
</feature>
<feature type="binding site" evidence="9">
    <location>
        <begin position="11"/>
        <end position="13"/>
    </location>
    <ligand>
        <name>substrate</name>
    </ligand>
</feature>
<sequence>MAPLRPGVFIDRDGTLNVEKNYLYRPEDWEWTPQAVEAIKGLNRLQMPVIVVTNQAGIARKLYTDLDVLRLHRYVADLAAMQGAAIDGFYYCPHHPDYDEKCCDCRKPKPGLLLQAAKEWRIDPTRSFMIGDKVIDIEAGIAAGVTPILVRTGYGSEEQRKLPPHIAVVENLLEAYRLIANRIDCGK</sequence>
<feature type="active site" description="Proton donor" evidence="8">
    <location>
        <position position="13"/>
    </location>
</feature>
<evidence type="ECO:0000256" key="2">
    <source>
        <dbReference type="ARBA" id="ARBA00022490"/>
    </source>
</evidence>
<dbReference type="InterPro" id="IPR006549">
    <property type="entry name" value="HAD-SF_hydro_IIIA"/>
</dbReference>
<comment type="caution">
    <text evidence="12">The sequence shown here is derived from an EMBL/GenBank/DDBJ whole genome shotgun (WGS) entry which is preliminary data.</text>
</comment>
<keyword evidence="11" id="KW-0862">Zinc</keyword>
<evidence type="ECO:0000256" key="11">
    <source>
        <dbReference type="PIRSR" id="PIRSR004682-4"/>
    </source>
</evidence>
<feature type="binding site" evidence="11">
    <location>
        <position position="105"/>
    </location>
    <ligand>
        <name>Zn(2+)</name>
        <dbReference type="ChEBI" id="CHEBI:29105"/>
    </ligand>
</feature>
<evidence type="ECO:0000256" key="8">
    <source>
        <dbReference type="PIRSR" id="PIRSR004682-1"/>
    </source>
</evidence>
<dbReference type="GO" id="GO:0005737">
    <property type="term" value="C:cytoplasm"/>
    <property type="evidence" value="ECO:0007669"/>
    <property type="project" value="UniProtKB-SubCell"/>
</dbReference>
<dbReference type="Proteomes" id="UP000430670">
    <property type="component" value="Unassembled WGS sequence"/>
</dbReference>
<dbReference type="Gene3D" id="3.40.50.1000">
    <property type="entry name" value="HAD superfamily/HAD-like"/>
    <property type="match status" value="1"/>
</dbReference>
<evidence type="ECO:0000256" key="10">
    <source>
        <dbReference type="PIRSR" id="PIRSR004682-3"/>
    </source>
</evidence>
<keyword evidence="13" id="KW-1185">Reference proteome</keyword>
<dbReference type="PIRSF" id="PIRSF004682">
    <property type="entry name" value="GmhB"/>
    <property type="match status" value="1"/>
</dbReference>